<evidence type="ECO:0000256" key="1">
    <source>
        <dbReference type="ARBA" id="ARBA00002333"/>
    </source>
</evidence>
<dbReference type="Proteomes" id="UP000189739">
    <property type="component" value="Unassembled WGS sequence"/>
</dbReference>
<name>A0A1S9PCV8_9SPHI</name>
<gene>
    <name evidence="3" type="ORF">BC343_08945</name>
</gene>
<dbReference type="OrthoDB" id="9808717at2"/>
<dbReference type="STRING" id="1792845.BC343_08945"/>
<dbReference type="AlphaFoldDB" id="A0A1S9PCV8"/>
<dbReference type="EMBL" id="MBTF01000023">
    <property type="protein sequence ID" value="OOQ58770.1"/>
    <property type="molecule type" value="Genomic_DNA"/>
</dbReference>
<dbReference type="GO" id="GO:0003677">
    <property type="term" value="F:DNA binding"/>
    <property type="evidence" value="ECO:0007669"/>
    <property type="project" value="InterPro"/>
</dbReference>
<comment type="function">
    <text evidence="1">Might have a role analogous to that of eukaryotic histone proteins.</text>
</comment>
<protein>
    <submittedName>
        <fullName evidence="3">Histone H1</fullName>
    </submittedName>
</protein>
<comment type="similarity">
    <text evidence="2">Belongs to the histone H1/H5 family. HCT subfamily.</text>
</comment>
<dbReference type="RefSeq" id="WP_078349480.1">
    <property type="nucleotide sequence ID" value="NZ_MBTF01000023.1"/>
</dbReference>
<dbReference type="Pfam" id="PF07432">
    <property type="entry name" value="Hc1"/>
    <property type="match status" value="1"/>
</dbReference>
<accession>A0A1S9PCV8</accession>
<sequence length="60" mass="6833">MATSGYAQLKTLIEEGEADAEKFYNKGNQAAGVRLRIKLQQVRKLAQEIRQEITAIKRQK</sequence>
<organism evidence="3 4">
    <name type="scientific">Mucilaginibacter pedocola</name>
    <dbReference type="NCBI Taxonomy" id="1792845"/>
    <lineage>
        <taxon>Bacteria</taxon>
        <taxon>Pseudomonadati</taxon>
        <taxon>Bacteroidota</taxon>
        <taxon>Sphingobacteriia</taxon>
        <taxon>Sphingobacteriales</taxon>
        <taxon>Sphingobacteriaceae</taxon>
        <taxon>Mucilaginibacter</taxon>
    </lineage>
</organism>
<comment type="caution">
    <text evidence="3">The sequence shown here is derived from an EMBL/GenBank/DDBJ whole genome shotgun (WGS) entry which is preliminary data.</text>
</comment>
<dbReference type="GO" id="GO:0030527">
    <property type="term" value="F:structural constituent of chromatin"/>
    <property type="evidence" value="ECO:0007669"/>
    <property type="project" value="InterPro"/>
</dbReference>
<keyword evidence="4" id="KW-1185">Reference proteome</keyword>
<reference evidence="3 4" key="1">
    <citation type="submission" date="2016-07" db="EMBL/GenBank/DDBJ databases">
        <title>Genomic analysis of zinc-resistant bacterium Mucilaginibacter pedocola TBZ30.</title>
        <authorList>
            <person name="Huang J."/>
            <person name="Tang J."/>
        </authorList>
    </citation>
    <scope>NUCLEOTIDE SEQUENCE [LARGE SCALE GENOMIC DNA]</scope>
    <source>
        <strain evidence="3 4">TBZ30</strain>
    </source>
</reference>
<evidence type="ECO:0000313" key="4">
    <source>
        <dbReference type="Proteomes" id="UP000189739"/>
    </source>
</evidence>
<proteinExistence type="inferred from homology"/>
<dbReference type="InterPro" id="IPR010886">
    <property type="entry name" value="Hc1"/>
</dbReference>
<evidence type="ECO:0000256" key="2">
    <source>
        <dbReference type="ARBA" id="ARBA00008424"/>
    </source>
</evidence>
<evidence type="ECO:0000313" key="3">
    <source>
        <dbReference type="EMBL" id="OOQ58770.1"/>
    </source>
</evidence>